<feature type="binding site" evidence="6">
    <location>
        <position position="232"/>
    </location>
    <ligand>
        <name>a divalent metal cation</name>
        <dbReference type="ChEBI" id="CHEBI:60240"/>
        <label>1</label>
    </ligand>
</feature>
<reference evidence="9 10" key="1">
    <citation type="submission" date="2019-02" db="EMBL/GenBank/DDBJ databases">
        <title>Paenibacillus sp. nov., isolated from surface-sterilized tissue of Thalictrum simplex L.</title>
        <authorList>
            <person name="Tuo L."/>
        </authorList>
    </citation>
    <scope>NUCLEOTIDE SEQUENCE [LARGE SCALE GENOMIC DNA]</scope>
    <source>
        <strain evidence="9 10">N2SHLJ1</strain>
    </source>
</reference>
<feature type="binding site" evidence="6">
    <location>
        <position position="105"/>
    </location>
    <ligand>
        <name>a divalent metal cation</name>
        <dbReference type="ChEBI" id="CHEBI:60240"/>
        <label>1</label>
    </ligand>
</feature>
<dbReference type="Proteomes" id="UP000293142">
    <property type="component" value="Unassembled WGS sequence"/>
</dbReference>
<keyword evidence="2 6" id="KW-0031">Aminopeptidase</keyword>
<feature type="binding site" evidence="6">
    <location>
        <position position="105"/>
    </location>
    <ligand>
        <name>a divalent metal cation</name>
        <dbReference type="ChEBI" id="CHEBI:60240"/>
        <label>2</label>
        <note>catalytic</note>
    </ligand>
</feature>
<sequence>MIVIKSKSEIEKMREAGHILASCHKELAAFIKPGITTLDIDRFVEKFLAEHHATPEQKGYNGFPFATCTSINDVICHGFPSDYVLKDGDILTVDMVVRLGDWLADSAWSYAIGNISAKAQKLLKVTEESLYRGIAQAVVGNRIGDISHAIQSYAEAEGFSVVKEFVGHGIGQDMHEEPQVPHYGLPGKGVRLKEGMVITIEPMLNVGGWQSKLDSDGWTARTKDGSLSAQYEHTLAITSEGPLILTQLRS</sequence>
<name>A0A4Q9DMT2_9BACL</name>
<evidence type="ECO:0000256" key="2">
    <source>
        <dbReference type="ARBA" id="ARBA00022438"/>
    </source>
</evidence>
<keyword evidence="5 6" id="KW-0378">Hydrolase</keyword>
<keyword evidence="10" id="KW-1185">Reference proteome</keyword>
<evidence type="ECO:0000256" key="3">
    <source>
        <dbReference type="ARBA" id="ARBA00022670"/>
    </source>
</evidence>
<feature type="binding site" evidence="6">
    <location>
        <position position="201"/>
    </location>
    <ligand>
        <name>a divalent metal cation</name>
        <dbReference type="ChEBI" id="CHEBI:60240"/>
        <label>2</label>
        <note>catalytic</note>
    </ligand>
</feature>
<comment type="caution">
    <text evidence="9">The sequence shown here is derived from an EMBL/GenBank/DDBJ whole genome shotgun (WGS) entry which is preliminary data.</text>
</comment>
<evidence type="ECO:0000256" key="1">
    <source>
        <dbReference type="ARBA" id="ARBA00002521"/>
    </source>
</evidence>
<dbReference type="GO" id="GO:0005829">
    <property type="term" value="C:cytosol"/>
    <property type="evidence" value="ECO:0007669"/>
    <property type="project" value="TreeGrafter"/>
</dbReference>
<feature type="binding site" evidence="6">
    <location>
        <position position="232"/>
    </location>
    <ligand>
        <name>a divalent metal cation</name>
        <dbReference type="ChEBI" id="CHEBI:60240"/>
        <label>2</label>
        <note>catalytic</note>
    </ligand>
</feature>
<gene>
    <name evidence="6 9" type="primary">map</name>
    <name evidence="9" type="ORF">EYB31_19655</name>
</gene>
<evidence type="ECO:0000256" key="7">
    <source>
        <dbReference type="RuleBase" id="RU003653"/>
    </source>
</evidence>
<comment type="function">
    <text evidence="1 6">Removes the N-terminal methionine from nascent proteins. The N-terminal methionine is often cleaved when the second residue in the primary sequence is small and uncharged (Met-Ala-, Cys, Gly, Pro, Ser, Thr, or Val). Requires deformylation of the N(alpha)-formylated initiator methionine before it can be hydrolyzed.</text>
</comment>
<comment type="catalytic activity">
    <reaction evidence="6 7">
        <text>Release of N-terminal amino acids, preferentially methionine, from peptides and arylamides.</text>
        <dbReference type="EC" id="3.4.11.18"/>
    </reaction>
</comment>
<evidence type="ECO:0000313" key="10">
    <source>
        <dbReference type="Proteomes" id="UP000293142"/>
    </source>
</evidence>
<comment type="subunit">
    <text evidence="6">Monomer.</text>
</comment>
<organism evidence="9 10">
    <name type="scientific">Paenibacillus thalictri</name>
    <dbReference type="NCBI Taxonomy" id="2527873"/>
    <lineage>
        <taxon>Bacteria</taxon>
        <taxon>Bacillati</taxon>
        <taxon>Bacillota</taxon>
        <taxon>Bacilli</taxon>
        <taxon>Bacillales</taxon>
        <taxon>Paenibacillaceae</taxon>
        <taxon>Paenibacillus</taxon>
    </lineage>
</organism>
<feature type="binding site" evidence="6">
    <location>
        <position position="175"/>
    </location>
    <ligand>
        <name>substrate</name>
    </ligand>
</feature>
<proteinExistence type="inferred from homology"/>
<dbReference type="PANTHER" id="PTHR43330">
    <property type="entry name" value="METHIONINE AMINOPEPTIDASE"/>
    <property type="match status" value="1"/>
</dbReference>
<feature type="domain" description="Peptidase M24" evidence="8">
    <location>
        <begin position="11"/>
        <end position="238"/>
    </location>
</feature>
<feature type="binding site" evidence="6">
    <location>
        <position position="168"/>
    </location>
    <ligand>
        <name>a divalent metal cation</name>
        <dbReference type="ChEBI" id="CHEBI:60240"/>
        <label>2</label>
        <note>catalytic</note>
    </ligand>
</feature>
<evidence type="ECO:0000256" key="5">
    <source>
        <dbReference type="ARBA" id="ARBA00022801"/>
    </source>
</evidence>
<evidence type="ECO:0000259" key="8">
    <source>
        <dbReference type="Pfam" id="PF00557"/>
    </source>
</evidence>
<dbReference type="Gene3D" id="3.90.230.10">
    <property type="entry name" value="Creatinase/methionine aminopeptidase superfamily"/>
    <property type="match status" value="1"/>
</dbReference>
<evidence type="ECO:0000256" key="6">
    <source>
        <dbReference type="HAMAP-Rule" id="MF_01974"/>
    </source>
</evidence>
<feature type="binding site" evidence="6">
    <location>
        <position position="94"/>
    </location>
    <ligand>
        <name>a divalent metal cation</name>
        <dbReference type="ChEBI" id="CHEBI:60240"/>
        <label>1</label>
    </ligand>
</feature>
<dbReference type="HAMAP" id="MF_01974">
    <property type="entry name" value="MetAP_1"/>
    <property type="match status" value="1"/>
</dbReference>
<dbReference type="AlphaFoldDB" id="A0A4Q9DMT2"/>
<dbReference type="PROSITE" id="PS00680">
    <property type="entry name" value="MAP_1"/>
    <property type="match status" value="1"/>
</dbReference>
<dbReference type="CDD" id="cd01086">
    <property type="entry name" value="MetAP1"/>
    <property type="match status" value="1"/>
</dbReference>
<dbReference type="EC" id="3.4.11.18" evidence="6 7"/>
<keyword evidence="3 6" id="KW-0645">Protease</keyword>
<dbReference type="InterPro" id="IPR002467">
    <property type="entry name" value="Pept_M24A_MAP1"/>
</dbReference>
<evidence type="ECO:0000256" key="4">
    <source>
        <dbReference type="ARBA" id="ARBA00022723"/>
    </source>
</evidence>
<dbReference type="Pfam" id="PF00557">
    <property type="entry name" value="Peptidase_M24"/>
    <property type="match status" value="1"/>
</dbReference>
<dbReference type="SUPFAM" id="SSF55920">
    <property type="entry name" value="Creatinase/aminopeptidase"/>
    <property type="match status" value="1"/>
</dbReference>
<dbReference type="InterPro" id="IPR000994">
    <property type="entry name" value="Pept_M24"/>
</dbReference>
<dbReference type="RefSeq" id="WP_131015112.1">
    <property type="nucleotide sequence ID" value="NZ_SIRE01000013.1"/>
</dbReference>
<dbReference type="OrthoDB" id="9802055at2"/>
<accession>A0A4Q9DMT2</accession>
<dbReference type="GO" id="GO:0006508">
    <property type="term" value="P:proteolysis"/>
    <property type="evidence" value="ECO:0007669"/>
    <property type="project" value="UniProtKB-KW"/>
</dbReference>
<evidence type="ECO:0000313" key="9">
    <source>
        <dbReference type="EMBL" id="TBL76642.1"/>
    </source>
</evidence>
<dbReference type="NCBIfam" id="TIGR00500">
    <property type="entry name" value="met_pdase_I"/>
    <property type="match status" value="1"/>
</dbReference>
<dbReference type="InterPro" id="IPR036005">
    <property type="entry name" value="Creatinase/aminopeptidase-like"/>
</dbReference>
<dbReference type="GO" id="GO:0046872">
    <property type="term" value="F:metal ion binding"/>
    <property type="evidence" value="ECO:0007669"/>
    <property type="project" value="UniProtKB-UniRule"/>
</dbReference>
<keyword evidence="4 6" id="KW-0479">Metal-binding</keyword>
<dbReference type="EMBL" id="SIRE01000013">
    <property type="protein sequence ID" value="TBL76642.1"/>
    <property type="molecule type" value="Genomic_DNA"/>
</dbReference>
<comment type="similarity">
    <text evidence="6">Belongs to the peptidase M24A family. Methionine aminopeptidase type 1 subfamily.</text>
</comment>
<dbReference type="InterPro" id="IPR001714">
    <property type="entry name" value="Pept_M24_MAP"/>
</dbReference>
<dbReference type="GO" id="GO:0070006">
    <property type="term" value="F:metalloaminopeptidase activity"/>
    <property type="evidence" value="ECO:0007669"/>
    <property type="project" value="UniProtKB-UniRule"/>
</dbReference>
<dbReference type="GO" id="GO:0004239">
    <property type="term" value="F:initiator methionyl aminopeptidase activity"/>
    <property type="evidence" value="ECO:0007669"/>
    <property type="project" value="UniProtKB-UniRule"/>
</dbReference>
<protein>
    <recommendedName>
        <fullName evidence="6 7">Methionine aminopeptidase</fullName>
        <shortName evidence="6">MAP</shortName>
        <shortName evidence="6">MetAP</shortName>
        <ecNumber evidence="6 7">3.4.11.18</ecNumber>
    </recommendedName>
    <alternativeName>
        <fullName evidence="6">Peptidase M</fullName>
    </alternativeName>
</protein>
<feature type="binding site" evidence="6">
    <location>
        <position position="77"/>
    </location>
    <ligand>
        <name>substrate</name>
    </ligand>
</feature>
<dbReference type="PANTHER" id="PTHR43330:SF17">
    <property type="entry name" value="METHIONINE AMINOPEPTIDASE"/>
    <property type="match status" value="1"/>
</dbReference>
<comment type="cofactor">
    <cofactor evidence="6">
        <name>Co(2+)</name>
        <dbReference type="ChEBI" id="CHEBI:48828"/>
    </cofactor>
    <cofactor evidence="6">
        <name>Zn(2+)</name>
        <dbReference type="ChEBI" id="CHEBI:29105"/>
    </cofactor>
    <cofactor evidence="6">
        <name>Mn(2+)</name>
        <dbReference type="ChEBI" id="CHEBI:29035"/>
    </cofactor>
    <cofactor evidence="6">
        <name>Fe(2+)</name>
        <dbReference type="ChEBI" id="CHEBI:29033"/>
    </cofactor>
    <text evidence="6">Binds 2 divalent metal cations per subunit. Has a high-affinity and a low affinity metal-binding site. The true nature of the physiological cofactor is under debate. The enzyme is active with cobalt, zinc, manganese or divalent iron ions. Most likely, methionine aminopeptidases function as mononuclear Fe(2+)-metalloproteases under physiological conditions, and the catalytically relevant metal-binding site has been assigned to the histidine-containing high-affinity site.</text>
</comment>
<dbReference type="PRINTS" id="PR00599">
    <property type="entry name" value="MAPEPTIDASE"/>
</dbReference>